<keyword evidence="2" id="KW-0472">Membrane</keyword>
<evidence type="ECO:0000256" key="2">
    <source>
        <dbReference type="SAM" id="Phobius"/>
    </source>
</evidence>
<feature type="compositionally biased region" description="Basic and acidic residues" evidence="1">
    <location>
        <begin position="95"/>
        <end position="109"/>
    </location>
</feature>
<keyword evidence="4" id="KW-1185">Reference proteome</keyword>
<dbReference type="Proteomes" id="UP000298138">
    <property type="component" value="Unassembled WGS sequence"/>
</dbReference>
<feature type="region of interest" description="Disordered" evidence="1">
    <location>
        <begin position="53"/>
        <end position="143"/>
    </location>
</feature>
<keyword evidence="2" id="KW-1133">Transmembrane helix</keyword>
<name>A0A4V3SIP8_9PEZI</name>
<dbReference type="OrthoDB" id="5404384at2759"/>
<proteinExistence type="predicted"/>
<feature type="compositionally biased region" description="Acidic residues" evidence="1">
    <location>
        <begin position="79"/>
        <end position="88"/>
    </location>
</feature>
<feature type="transmembrane region" description="Helical" evidence="2">
    <location>
        <begin position="6"/>
        <end position="26"/>
    </location>
</feature>
<reference evidence="3 4" key="1">
    <citation type="submission" date="2019-04" db="EMBL/GenBank/DDBJ databases">
        <title>Comparative genomics and transcriptomics to analyze fruiting body development in filamentous ascomycetes.</title>
        <authorList>
            <consortium name="DOE Joint Genome Institute"/>
            <person name="Lutkenhaus R."/>
            <person name="Traeger S."/>
            <person name="Breuer J."/>
            <person name="Kuo A."/>
            <person name="Lipzen A."/>
            <person name="Pangilinan J."/>
            <person name="Dilworth D."/>
            <person name="Sandor L."/>
            <person name="Poggeler S."/>
            <person name="Barry K."/>
            <person name="Grigoriev I.V."/>
            <person name="Nowrousian M."/>
        </authorList>
    </citation>
    <scope>NUCLEOTIDE SEQUENCE [LARGE SCALE GENOMIC DNA]</scope>
    <source>
        <strain evidence="3 4">CBS 389.68</strain>
    </source>
</reference>
<sequence>MASTVVNFITTTLLTIITAAFLVFVYRTAVRPILVRHNVFPLRHLPATISQHFDGRRNGGIRLNDDPDLESAEQSFAPFEDEEEEGETGDQRPTPYRDEPVGEEGRDKSGGTVQAGQMNEESGGEGGLQMIGGALMGTSTRGN</sequence>
<protein>
    <submittedName>
        <fullName evidence="3">Uncharacterized protein</fullName>
    </submittedName>
</protein>
<gene>
    <name evidence="3" type="ORF">EX30DRAFT_395832</name>
</gene>
<keyword evidence="2" id="KW-0812">Transmembrane</keyword>
<accession>A0A4V3SIP8</accession>
<dbReference type="AlphaFoldDB" id="A0A4V3SIP8"/>
<dbReference type="EMBL" id="ML220121">
    <property type="protein sequence ID" value="TGZ80995.1"/>
    <property type="molecule type" value="Genomic_DNA"/>
</dbReference>
<feature type="compositionally biased region" description="Polar residues" evidence="1">
    <location>
        <begin position="111"/>
        <end position="120"/>
    </location>
</feature>
<dbReference type="InParanoid" id="A0A4V3SIP8"/>
<organism evidence="3 4">
    <name type="scientific">Ascodesmis nigricans</name>
    <dbReference type="NCBI Taxonomy" id="341454"/>
    <lineage>
        <taxon>Eukaryota</taxon>
        <taxon>Fungi</taxon>
        <taxon>Dikarya</taxon>
        <taxon>Ascomycota</taxon>
        <taxon>Pezizomycotina</taxon>
        <taxon>Pezizomycetes</taxon>
        <taxon>Pezizales</taxon>
        <taxon>Ascodesmidaceae</taxon>
        <taxon>Ascodesmis</taxon>
    </lineage>
</organism>
<evidence type="ECO:0000313" key="4">
    <source>
        <dbReference type="Proteomes" id="UP000298138"/>
    </source>
</evidence>
<evidence type="ECO:0000256" key="1">
    <source>
        <dbReference type="SAM" id="MobiDB-lite"/>
    </source>
</evidence>
<evidence type="ECO:0000313" key="3">
    <source>
        <dbReference type="EMBL" id="TGZ80995.1"/>
    </source>
</evidence>